<proteinExistence type="predicted"/>
<dbReference type="EMBL" id="UINC01174189">
    <property type="protein sequence ID" value="SVD80190.1"/>
    <property type="molecule type" value="Genomic_DNA"/>
</dbReference>
<organism evidence="1">
    <name type="scientific">marine metagenome</name>
    <dbReference type="NCBI Taxonomy" id="408172"/>
    <lineage>
        <taxon>unclassified sequences</taxon>
        <taxon>metagenomes</taxon>
        <taxon>ecological metagenomes</taxon>
    </lineage>
</organism>
<name>A0A382YAR2_9ZZZZ</name>
<feature type="non-terminal residue" evidence="1">
    <location>
        <position position="55"/>
    </location>
</feature>
<gene>
    <name evidence="1" type="ORF">METZ01_LOCUS433044</name>
</gene>
<reference evidence="1" key="1">
    <citation type="submission" date="2018-05" db="EMBL/GenBank/DDBJ databases">
        <authorList>
            <person name="Lanie J.A."/>
            <person name="Ng W.-L."/>
            <person name="Kazmierczak K.M."/>
            <person name="Andrzejewski T.M."/>
            <person name="Davidsen T.M."/>
            <person name="Wayne K.J."/>
            <person name="Tettelin H."/>
            <person name="Glass J.I."/>
            <person name="Rusch D."/>
            <person name="Podicherti R."/>
            <person name="Tsui H.-C.T."/>
            <person name="Winkler M.E."/>
        </authorList>
    </citation>
    <scope>NUCLEOTIDE SEQUENCE</scope>
</reference>
<dbReference type="AlphaFoldDB" id="A0A382YAR2"/>
<accession>A0A382YAR2</accession>
<evidence type="ECO:0000313" key="1">
    <source>
        <dbReference type="EMBL" id="SVD80190.1"/>
    </source>
</evidence>
<sequence>MALGKVKTDMITNSAVTETKLGVGLATGSAISQWHIDSLSINGDTISTVSSNNLI</sequence>
<protein>
    <submittedName>
        <fullName evidence="1">Uncharacterized protein</fullName>
    </submittedName>
</protein>